<feature type="transmembrane region" description="Helical" evidence="6">
    <location>
        <begin position="93"/>
        <end position="113"/>
    </location>
</feature>
<feature type="transmembrane region" description="Helical" evidence="6">
    <location>
        <begin position="486"/>
        <end position="510"/>
    </location>
</feature>
<reference evidence="9 12" key="2">
    <citation type="journal article" date="2014" name="BMC Genomics">
        <title>An improved genome release (version Mt4.0) for the model legume Medicago truncatula.</title>
        <authorList>
            <person name="Tang H."/>
            <person name="Krishnakumar V."/>
            <person name="Bidwell S."/>
            <person name="Rosen B."/>
            <person name="Chan A."/>
            <person name="Zhou S."/>
            <person name="Gentzbittel L."/>
            <person name="Childs K.L."/>
            <person name="Yandell M."/>
            <person name="Gundlach H."/>
            <person name="Mayer K.F."/>
            <person name="Schwartz D.C."/>
            <person name="Town C.D."/>
        </authorList>
    </citation>
    <scope>GENOME REANNOTATION</scope>
    <source>
        <strain evidence="9">A17</strain>
        <strain evidence="11 12">cv. Jemalong A17</strain>
    </source>
</reference>
<keyword evidence="2 6" id="KW-0812">Transmembrane</keyword>
<dbReference type="PANTHER" id="PTHR21576">
    <property type="entry name" value="UNCHARACTERIZED NODULIN-LIKE PROTEIN"/>
    <property type="match status" value="1"/>
</dbReference>
<feature type="transmembrane region" description="Helical" evidence="6">
    <location>
        <begin position="260"/>
        <end position="279"/>
    </location>
</feature>
<proteinExistence type="predicted"/>
<comment type="subcellular location">
    <subcellularLocation>
        <location evidence="1">Membrane</location>
        <topology evidence="1">Multi-pass membrane protein</topology>
    </subcellularLocation>
</comment>
<feature type="transmembrane region" description="Helical" evidence="6">
    <location>
        <begin position="352"/>
        <end position="376"/>
    </location>
</feature>
<dbReference type="AlphaFoldDB" id="A0A072U3T9"/>
<evidence type="ECO:0000313" key="12">
    <source>
        <dbReference type="Proteomes" id="UP000002051"/>
    </source>
</evidence>
<evidence type="ECO:0000313" key="9">
    <source>
        <dbReference type="EMBL" id="KEH24041.1"/>
    </source>
</evidence>
<reference evidence="9 12" key="1">
    <citation type="journal article" date="2011" name="Nature">
        <title>The Medicago genome provides insight into the evolution of rhizobial symbioses.</title>
        <authorList>
            <person name="Young N.D."/>
            <person name="Debelle F."/>
            <person name="Oldroyd G.E."/>
            <person name="Geurts R."/>
            <person name="Cannon S.B."/>
            <person name="Udvardi M.K."/>
            <person name="Benedito V.A."/>
            <person name="Mayer K.F."/>
            <person name="Gouzy J."/>
            <person name="Schoof H."/>
            <person name="Van de Peer Y."/>
            <person name="Proost S."/>
            <person name="Cook D.R."/>
            <person name="Meyers B.C."/>
            <person name="Spannagl M."/>
            <person name="Cheung F."/>
            <person name="De Mita S."/>
            <person name="Krishnakumar V."/>
            <person name="Gundlach H."/>
            <person name="Zhou S."/>
            <person name="Mudge J."/>
            <person name="Bharti A.K."/>
            <person name="Murray J.D."/>
            <person name="Naoumkina M.A."/>
            <person name="Rosen B."/>
            <person name="Silverstein K.A."/>
            <person name="Tang H."/>
            <person name="Rombauts S."/>
            <person name="Zhao P.X."/>
            <person name="Zhou P."/>
            <person name="Barbe V."/>
            <person name="Bardou P."/>
            <person name="Bechner M."/>
            <person name="Bellec A."/>
            <person name="Berger A."/>
            <person name="Berges H."/>
            <person name="Bidwell S."/>
            <person name="Bisseling T."/>
            <person name="Choisne N."/>
            <person name="Couloux A."/>
            <person name="Denny R."/>
            <person name="Deshpande S."/>
            <person name="Dai X."/>
            <person name="Doyle J.J."/>
            <person name="Dudez A.M."/>
            <person name="Farmer A.D."/>
            <person name="Fouteau S."/>
            <person name="Franken C."/>
            <person name="Gibelin C."/>
            <person name="Gish J."/>
            <person name="Goldstein S."/>
            <person name="Gonzalez A.J."/>
            <person name="Green P.J."/>
            <person name="Hallab A."/>
            <person name="Hartog M."/>
            <person name="Hua A."/>
            <person name="Humphray S.J."/>
            <person name="Jeong D.H."/>
            <person name="Jing Y."/>
            <person name="Jocker A."/>
            <person name="Kenton S.M."/>
            <person name="Kim D.J."/>
            <person name="Klee K."/>
            <person name="Lai H."/>
            <person name="Lang C."/>
            <person name="Lin S."/>
            <person name="Macmil S.L."/>
            <person name="Magdelenat G."/>
            <person name="Matthews L."/>
            <person name="McCorrison J."/>
            <person name="Monaghan E.L."/>
            <person name="Mun J.H."/>
            <person name="Najar F.Z."/>
            <person name="Nicholson C."/>
            <person name="Noirot C."/>
            <person name="O'Bleness M."/>
            <person name="Paule C.R."/>
            <person name="Poulain J."/>
            <person name="Prion F."/>
            <person name="Qin B."/>
            <person name="Qu C."/>
            <person name="Retzel E.F."/>
            <person name="Riddle C."/>
            <person name="Sallet E."/>
            <person name="Samain S."/>
            <person name="Samson N."/>
            <person name="Sanders I."/>
            <person name="Saurat O."/>
            <person name="Scarpelli C."/>
            <person name="Schiex T."/>
            <person name="Segurens B."/>
            <person name="Severin A.J."/>
            <person name="Sherrier D.J."/>
            <person name="Shi R."/>
            <person name="Sims S."/>
            <person name="Singer S.R."/>
            <person name="Sinharoy S."/>
            <person name="Sterck L."/>
            <person name="Viollet A."/>
            <person name="Wang B.B."/>
            <person name="Wang K."/>
            <person name="Wang M."/>
            <person name="Wang X."/>
            <person name="Warfsmann J."/>
            <person name="Weissenbach J."/>
            <person name="White D.D."/>
            <person name="White J.D."/>
            <person name="Wiley G.B."/>
            <person name="Wincker P."/>
            <person name="Xing Y."/>
            <person name="Yang L."/>
            <person name="Yao Z."/>
            <person name="Ying F."/>
            <person name="Zhai J."/>
            <person name="Zhou L."/>
            <person name="Zuber A."/>
            <person name="Denarie J."/>
            <person name="Dixon R.A."/>
            <person name="May G.D."/>
            <person name="Schwartz D.C."/>
            <person name="Rogers J."/>
            <person name="Quetier F."/>
            <person name="Town C.D."/>
            <person name="Roe B.A."/>
        </authorList>
    </citation>
    <scope>NUCLEOTIDE SEQUENCE [LARGE SCALE GENOMIC DNA]</scope>
    <source>
        <strain evidence="9">A17</strain>
        <strain evidence="11 12">cv. Jemalong A17</strain>
    </source>
</reference>
<evidence type="ECO:0000313" key="10">
    <source>
        <dbReference type="EMBL" id="RHN48538.1"/>
    </source>
</evidence>
<dbReference type="FunFam" id="1.20.1250.20:FF:000446">
    <property type="entry name" value="Nodulin family protein"/>
    <property type="match status" value="1"/>
</dbReference>
<dbReference type="Pfam" id="PF06813">
    <property type="entry name" value="Nodulin-like"/>
    <property type="match status" value="1"/>
</dbReference>
<evidence type="ECO:0000259" key="7">
    <source>
        <dbReference type="Pfam" id="PF06813"/>
    </source>
</evidence>
<reference evidence="11" key="3">
    <citation type="submission" date="2015-04" db="UniProtKB">
        <authorList>
            <consortium name="EnsemblPlants"/>
        </authorList>
    </citation>
    <scope>IDENTIFICATION</scope>
    <source>
        <strain evidence="11">cv. Jemalong A17</strain>
    </source>
</reference>
<feature type="transmembrane region" description="Helical" evidence="6">
    <location>
        <begin position="228"/>
        <end position="248"/>
    </location>
</feature>
<feature type="domain" description="Nodulin-like" evidence="7">
    <location>
        <begin position="29"/>
        <end position="279"/>
    </location>
</feature>
<dbReference type="Gene3D" id="1.20.1250.20">
    <property type="entry name" value="MFS general substrate transporter like domains"/>
    <property type="match status" value="1"/>
</dbReference>
<feature type="transmembrane region" description="Helical" evidence="6">
    <location>
        <begin position="192"/>
        <end position="216"/>
    </location>
</feature>
<evidence type="ECO:0000256" key="5">
    <source>
        <dbReference type="SAM" id="MobiDB-lite"/>
    </source>
</evidence>
<feature type="transmembrane region" description="Helical" evidence="6">
    <location>
        <begin position="30"/>
        <end position="53"/>
    </location>
</feature>
<dbReference type="SUPFAM" id="SSF103473">
    <property type="entry name" value="MFS general substrate transporter"/>
    <property type="match status" value="1"/>
</dbReference>
<dbReference type="EMBL" id="PSQE01000007">
    <property type="protein sequence ID" value="RHN48538.1"/>
    <property type="molecule type" value="Genomic_DNA"/>
</dbReference>
<keyword evidence="4 6" id="KW-0472">Membrane</keyword>
<dbReference type="EMBL" id="CM001223">
    <property type="protein sequence ID" value="KEH24041.1"/>
    <property type="molecule type" value="Genomic_DNA"/>
</dbReference>
<feature type="transmembrane region" description="Helical" evidence="6">
    <location>
        <begin position="452"/>
        <end position="474"/>
    </location>
</feature>
<dbReference type="CDD" id="cd17354">
    <property type="entry name" value="MFS_Mch1p_like"/>
    <property type="match status" value="1"/>
</dbReference>
<accession>A0A072U3T9</accession>
<evidence type="ECO:0000256" key="3">
    <source>
        <dbReference type="ARBA" id="ARBA00022989"/>
    </source>
</evidence>
<dbReference type="Pfam" id="PF23262">
    <property type="entry name" value="NFD4_C"/>
    <property type="match status" value="1"/>
</dbReference>
<dbReference type="KEGG" id="mtr:25499332"/>
<dbReference type="PANTHER" id="PTHR21576:SF122">
    <property type="entry name" value="MFS TRANSPORTER"/>
    <property type="match status" value="1"/>
</dbReference>
<evidence type="ECO:0000256" key="1">
    <source>
        <dbReference type="ARBA" id="ARBA00004141"/>
    </source>
</evidence>
<evidence type="ECO:0000256" key="2">
    <source>
        <dbReference type="ARBA" id="ARBA00022692"/>
    </source>
</evidence>
<feature type="region of interest" description="Disordered" evidence="5">
    <location>
        <begin position="310"/>
        <end position="332"/>
    </location>
</feature>
<evidence type="ECO:0000256" key="6">
    <source>
        <dbReference type="SAM" id="Phobius"/>
    </source>
</evidence>
<dbReference type="EnsemblPlants" id="KEH24041">
    <property type="protein sequence ID" value="KEH24041"/>
    <property type="gene ID" value="MTR_7g102880"/>
</dbReference>
<dbReference type="InterPro" id="IPR056555">
    <property type="entry name" value="NFD4_C"/>
</dbReference>
<evidence type="ECO:0000256" key="4">
    <source>
        <dbReference type="ARBA" id="ARBA00023136"/>
    </source>
</evidence>
<name>A0A072U3T9_MEDTR</name>
<dbReference type="STRING" id="3880.A0A072U3T9"/>
<gene>
    <name evidence="11" type="primary">25499332</name>
    <name evidence="9" type="ordered locus">MTR_7g102880</name>
    <name evidence="10" type="ORF">MtrunA17_Chr7g0264861</name>
</gene>
<keyword evidence="3 6" id="KW-1133">Transmembrane helix</keyword>
<feature type="region of interest" description="Disordered" evidence="5">
    <location>
        <begin position="593"/>
        <end position="618"/>
    </location>
</feature>
<dbReference type="Gramene" id="rna43267">
    <property type="protein sequence ID" value="RHN48538.1"/>
    <property type="gene ID" value="gene43267"/>
</dbReference>
<feature type="transmembrane region" description="Helical" evidence="6">
    <location>
        <begin position="541"/>
        <end position="562"/>
    </location>
</feature>
<evidence type="ECO:0000313" key="11">
    <source>
        <dbReference type="EnsemblPlants" id="KEH24041"/>
    </source>
</evidence>
<keyword evidence="12" id="KW-1185">Reference proteome</keyword>
<dbReference type="Proteomes" id="UP000002051">
    <property type="component" value="Unassembled WGS sequence"/>
</dbReference>
<protein>
    <submittedName>
        <fullName evidence="9">MFS transporter</fullName>
    </submittedName>
    <submittedName>
        <fullName evidence="10">Putative major facilitator superfamily</fullName>
    </submittedName>
</protein>
<dbReference type="InterPro" id="IPR036259">
    <property type="entry name" value="MFS_trans_sf"/>
</dbReference>
<reference evidence="10" key="4">
    <citation type="journal article" date="2018" name="Nat. Plants">
        <title>Whole-genome landscape of Medicago truncatula symbiotic genes.</title>
        <authorList>
            <person name="Pecrix Y."/>
            <person name="Gamas P."/>
            <person name="Carrere S."/>
        </authorList>
    </citation>
    <scope>NUCLEOTIDE SEQUENCE</scope>
    <source>
        <tissue evidence="10">Leaves</tissue>
    </source>
</reference>
<dbReference type="OrthoDB" id="410267at2759"/>
<dbReference type="Proteomes" id="UP000265566">
    <property type="component" value="Chromosome 7"/>
</dbReference>
<sequence length="618" mass="68760">MVATDHTTNGVLNSWKGTKTFTYQLLTGRWFMLFASSLIMSVAGATYMFGLYSNQIKTSLSYDQTTLNLLSFFKDLGANVGVISGLINEITPPWVVLLTGTIMNFFGYFMIWLSVTKKIHTPKVWQMCLYICIGANSQTFTNTGALVTCVKNFPNSRGSVLGLLKGYVGLSGAIITQIYHSLYYGDSNNTQSLILLIAWLPAAVSFLFLPTIRILKLNNIQQQKEYKVFYNLLYISLGLACFLMVLIILQNMLTFSRIEYIGDGVFVILLLLLPLVVVFREEIKFNTLLKDTSISQLKVVTDVPLQNMSSHEQEAEVSSSSTTTNSDKKSSSCWRTIFKPPNRGEDYTILQALFSIDMLILFLATTFGVGGTLTAIDNLGQIGHSLGYPNKSTTTFVSLVSIWNYLGRVASGYISEILLTRYKIPRPYLLTFVMLLSCVGHILIALGISNSLYFASVIIGFCFGAQWPLMFAIISEIFGLKYYSTLYNFGAVASPVGSYIFNVRVAGYLYDKEALKQLEAKGLRRQKGKDLTCVGVECYRMAFIIITASTLIGCFISFILVLRTRKFYKGDIYEKYREEFEAAETQMRIVKTGDGVSESEDPGNATLGAVGVTRSLPG</sequence>
<feature type="transmembrane region" description="Helical" evidence="6">
    <location>
        <begin position="396"/>
        <end position="415"/>
    </location>
</feature>
<feature type="domain" description="NFD4 C-terminal" evidence="8">
    <location>
        <begin position="353"/>
        <end position="568"/>
    </location>
</feature>
<organism evidence="9 12">
    <name type="scientific">Medicago truncatula</name>
    <name type="common">Barrel medic</name>
    <name type="synonym">Medicago tribuloides</name>
    <dbReference type="NCBI Taxonomy" id="3880"/>
    <lineage>
        <taxon>Eukaryota</taxon>
        <taxon>Viridiplantae</taxon>
        <taxon>Streptophyta</taxon>
        <taxon>Embryophyta</taxon>
        <taxon>Tracheophyta</taxon>
        <taxon>Spermatophyta</taxon>
        <taxon>Magnoliopsida</taxon>
        <taxon>eudicotyledons</taxon>
        <taxon>Gunneridae</taxon>
        <taxon>Pentapetalae</taxon>
        <taxon>rosids</taxon>
        <taxon>fabids</taxon>
        <taxon>Fabales</taxon>
        <taxon>Fabaceae</taxon>
        <taxon>Papilionoideae</taxon>
        <taxon>50 kb inversion clade</taxon>
        <taxon>NPAAA clade</taxon>
        <taxon>Hologalegina</taxon>
        <taxon>IRL clade</taxon>
        <taxon>Trifolieae</taxon>
        <taxon>Medicago</taxon>
    </lineage>
</organism>
<feature type="transmembrane region" description="Helical" evidence="6">
    <location>
        <begin position="160"/>
        <end position="180"/>
    </location>
</feature>
<dbReference type="InterPro" id="IPR010658">
    <property type="entry name" value="Nodulin-like"/>
</dbReference>
<dbReference type="GO" id="GO:0016020">
    <property type="term" value="C:membrane"/>
    <property type="evidence" value="ECO:0000318"/>
    <property type="project" value="GO_Central"/>
</dbReference>
<dbReference type="HOGENOM" id="CLU_021715_0_0_1"/>
<feature type="transmembrane region" description="Helical" evidence="6">
    <location>
        <begin position="427"/>
        <end position="446"/>
    </location>
</feature>
<evidence type="ECO:0000259" key="8">
    <source>
        <dbReference type="Pfam" id="PF23262"/>
    </source>
</evidence>